<evidence type="ECO:0000313" key="3">
    <source>
        <dbReference type="Proteomes" id="UP000471166"/>
    </source>
</evidence>
<proteinExistence type="predicted"/>
<accession>A0A6P1CUL1</accession>
<evidence type="ECO:0000313" key="2">
    <source>
        <dbReference type="EMBL" id="NEW33815.1"/>
    </source>
</evidence>
<dbReference type="RefSeq" id="WP_163845184.1">
    <property type="nucleotide sequence ID" value="NZ_JAAGVB010000020.1"/>
</dbReference>
<dbReference type="EMBL" id="JAAGVB010000020">
    <property type="protein sequence ID" value="NEW33815.1"/>
    <property type="molecule type" value="Genomic_DNA"/>
</dbReference>
<feature type="coiled-coil region" evidence="1">
    <location>
        <begin position="109"/>
        <end position="136"/>
    </location>
</feature>
<comment type="caution">
    <text evidence="2">The sequence shown here is derived from an EMBL/GenBank/DDBJ whole genome shotgun (WGS) entry which is preliminary data.</text>
</comment>
<name>A0A6P1CUL1_9NOCA</name>
<dbReference type="Proteomes" id="UP000471166">
    <property type="component" value="Unassembled WGS sequence"/>
</dbReference>
<evidence type="ECO:0000256" key="1">
    <source>
        <dbReference type="SAM" id="Coils"/>
    </source>
</evidence>
<keyword evidence="1" id="KW-0175">Coiled coil</keyword>
<feature type="coiled-coil region" evidence="1">
    <location>
        <begin position="244"/>
        <end position="271"/>
    </location>
</feature>
<organism evidence="2 3">
    <name type="scientific">Nocardia cyriacigeorgica</name>
    <dbReference type="NCBI Taxonomy" id="135487"/>
    <lineage>
        <taxon>Bacteria</taxon>
        <taxon>Bacillati</taxon>
        <taxon>Actinomycetota</taxon>
        <taxon>Actinomycetes</taxon>
        <taxon>Mycobacteriales</taxon>
        <taxon>Nocardiaceae</taxon>
        <taxon>Nocardia</taxon>
    </lineage>
</organism>
<sequence length="379" mass="42447">MTTDSTSTPLTDEQLTQWANDADEFPAYWLGEHDGYIAAMAAELLAARAEIAALRNDLDARTSDFDAACRHLGEARARVAQLELRLEPPGSPRLEGLIKTLGVDMTDPLEILAEKVAEQRARIAELEAERDKTKRGAETLGAIVDRQCRAVLDVTGLHHLIDEDGDGDWGVVWERLAEMGAELAKARSELLLQVTARDKRITELEAWKTQLVSQGRRAVEDRDRWHRLYMPSADDTAPELSRLIDRALDDRDSARARIAELEDQVATLADAEMERASLSLYARNARRTIRTLWESRRHWQNSADELEAQAEPAGYVVGWRDGDRVELVLDESELLDLLPGPDRHAFAGLGDALGLLAEVAPEDPDTTFRVYELREVRRG</sequence>
<reference evidence="2 3" key="1">
    <citation type="submission" date="2020-01" db="EMBL/GenBank/DDBJ databases">
        <title>Genetics and antimicrobial susceptibilities of Nocardia species isolated from the soil; a comparison with species isolated from humans.</title>
        <authorList>
            <person name="Carrasco G."/>
            <person name="Monzon S."/>
            <person name="Sansegundo M."/>
            <person name="Garcia E."/>
            <person name="Garrido N."/>
            <person name="Medina M.J."/>
            <person name="Villalon P."/>
            <person name="Ramirez-Arocha A.C."/>
            <person name="Jimenez P."/>
            <person name="Cuesta I."/>
            <person name="Valdezate S."/>
        </authorList>
    </citation>
    <scope>NUCLEOTIDE SEQUENCE [LARGE SCALE GENOMIC DNA]</scope>
    <source>
        <strain evidence="2 3">CNM20110626</strain>
    </source>
</reference>
<gene>
    <name evidence="2" type="ORF">GV791_14755</name>
</gene>
<dbReference type="AlphaFoldDB" id="A0A6P1CUL1"/>
<protein>
    <submittedName>
        <fullName evidence="2">Uncharacterized protein</fullName>
    </submittedName>
</protein>